<feature type="region of interest" description="Disordered" evidence="1">
    <location>
        <begin position="69"/>
        <end position="103"/>
    </location>
</feature>
<sequence>MDELLIQQINKFKLCDDKTLTFDEDLTRQERSIIHETVKSVGMFSKSFMKTGSTHKYIVISKYDNISENTNNSDTYGNQNNQDNQNNQNNQNNQDNQNNQNNEINNITIDDNFINIFSDLTKIPIPIPLPEYFDYYLDMTDPYYDSKKKLELFKTDCIKLGGLHQLRKKINDVSEEIIQSIKNNPDFQLFRSMKQVTPDIVKGKFYNASNCNNSKYYISIDIKTANFSVMKSYFPSLFMNYNDWDSFISNFTDSQFIIKSKLLREIIFGKLGVASQINKLCPIFIEKVVKFIEKYHEFNMFSISNAVCITADEVIFSVSSDFDITLINRLIEIINTEFPNLFHVKPFKLIKLGSKQYFVKKYIDSNGGICRDEFKCCPDKFIMQCIKYHQNKHITDVDLKFIDEGYVATYMKSIFD</sequence>
<accession>A0A3G4ZLC4</accession>
<proteinExistence type="predicted"/>
<evidence type="ECO:0000256" key="1">
    <source>
        <dbReference type="SAM" id="MobiDB-lite"/>
    </source>
</evidence>
<feature type="compositionally biased region" description="Low complexity" evidence="1">
    <location>
        <begin position="78"/>
        <end position="103"/>
    </location>
</feature>
<protein>
    <recommendedName>
        <fullName evidence="3">R3H domain-containing protein</fullName>
    </recommendedName>
</protein>
<dbReference type="GO" id="GO:0003676">
    <property type="term" value="F:nucleic acid binding"/>
    <property type="evidence" value="ECO:0007669"/>
    <property type="project" value="InterPro"/>
</dbReference>
<dbReference type="InterPro" id="IPR036867">
    <property type="entry name" value="R3H_dom_sf"/>
</dbReference>
<evidence type="ECO:0000313" key="2">
    <source>
        <dbReference type="EMBL" id="AYV75635.1"/>
    </source>
</evidence>
<name>A0A3G4ZLC4_9VIRU</name>
<reference evidence="2" key="1">
    <citation type="submission" date="2018-10" db="EMBL/GenBank/DDBJ databases">
        <title>Hidden diversity of soil giant viruses.</title>
        <authorList>
            <person name="Schulz F."/>
            <person name="Alteio L."/>
            <person name="Goudeau D."/>
            <person name="Ryan E.M."/>
            <person name="Malmstrom R.R."/>
            <person name="Blanchard J."/>
            <person name="Woyke T."/>
        </authorList>
    </citation>
    <scope>NUCLEOTIDE SEQUENCE</scope>
    <source>
        <strain evidence="2">TEV1</strain>
    </source>
</reference>
<dbReference type="Gene3D" id="3.30.1370.50">
    <property type="entry name" value="R3H-like domain"/>
    <property type="match status" value="1"/>
</dbReference>
<organism evidence="2">
    <name type="scientific">Terrestrivirus sp</name>
    <dbReference type="NCBI Taxonomy" id="2487775"/>
    <lineage>
        <taxon>Viruses</taxon>
        <taxon>Varidnaviria</taxon>
        <taxon>Bamfordvirae</taxon>
        <taxon>Nucleocytoviricota</taxon>
        <taxon>Megaviricetes</taxon>
        <taxon>Imitervirales</taxon>
        <taxon>Mimiviridae</taxon>
        <taxon>Klosneuvirinae</taxon>
    </lineage>
</organism>
<gene>
    <name evidence="2" type="ORF">Terrestrivirus2_143</name>
</gene>
<dbReference type="EMBL" id="MK071980">
    <property type="protein sequence ID" value="AYV75635.1"/>
    <property type="molecule type" value="Genomic_DNA"/>
</dbReference>
<evidence type="ECO:0008006" key="3">
    <source>
        <dbReference type="Google" id="ProtNLM"/>
    </source>
</evidence>